<dbReference type="EMBL" id="KN825878">
    <property type="protein sequence ID" value="KIK81044.1"/>
    <property type="molecule type" value="Genomic_DNA"/>
</dbReference>
<evidence type="ECO:0000313" key="1">
    <source>
        <dbReference type="EMBL" id="KIK81044.1"/>
    </source>
</evidence>
<keyword evidence="2" id="KW-1185">Reference proteome</keyword>
<dbReference type="InParanoid" id="A0A0D0DHS7"/>
<reference evidence="1 2" key="1">
    <citation type="submission" date="2014-04" db="EMBL/GenBank/DDBJ databases">
        <authorList>
            <consortium name="DOE Joint Genome Institute"/>
            <person name="Kuo A."/>
            <person name="Kohler A."/>
            <person name="Jargeat P."/>
            <person name="Nagy L.G."/>
            <person name="Floudas D."/>
            <person name="Copeland A."/>
            <person name="Barry K.W."/>
            <person name="Cichocki N."/>
            <person name="Veneault-Fourrey C."/>
            <person name="LaButti K."/>
            <person name="Lindquist E.A."/>
            <person name="Lipzen A."/>
            <person name="Lundell T."/>
            <person name="Morin E."/>
            <person name="Murat C."/>
            <person name="Sun H."/>
            <person name="Tunlid A."/>
            <person name="Henrissat B."/>
            <person name="Grigoriev I.V."/>
            <person name="Hibbett D.S."/>
            <person name="Martin F."/>
            <person name="Nordberg H.P."/>
            <person name="Cantor M.N."/>
            <person name="Hua S.X."/>
        </authorList>
    </citation>
    <scope>NUCLEOTIDE SEQUENCE [LARGE SCALE GENOMIC DNA]</scope>
    <source>
        <strain evidence="1 2">Ve08.2h10</strain>
    </source>
</reference>
<organism evidence="1 2">
    <name type="scientific">Paxillus rubicundulus Ve08.2h10</name>
    <dbReference type="NCBI Taxonomy" id="930991"/>
    <lineage>
        <taxon>Eukaryota</taxon>
        <taxon>Fungi</taxon>
        <taxon>Dikarya</taxon>
        <taxon>Basidiomycota</taxon>
        <taxon>Agaricomycotina</taxon>
        <taxon>Agaricomycetes</taxon>
        <taxon>Agaricomycetidae</taxon>
        <taxon>Boletales</taxon>
        <taxon>Paxilineae</taxon>
        <taxon>Paxillaceae</taxon>
        <taxon>Paxillus</taxon>
    </lineage>
</organism>
<reference evidence="2" key="2">
    <citation type="submission" date="2015-01" db="EMBL/GenBank/DDBJ databases">
        <title>Evolutionary Origins and Diversification of the Mycorrhizal Mutualists.</title>
        <authorList>
            <consortium name="DOE Joint Genome Institute"/>
            <consortium name="Mycorrhizal Genomics Consortium"/>
            <person name="Kohler A."/>
            <person name="Kuo A."/>
            <person name="Nagy L.G."/>
            <person name="Floudas D."/>
            <person name="Copeland A."/>
            <person name="Barry K.W."/>
            <person name="Cichocki N."/>
            <person name="Veneault-Fourrey C."/>
            <person name="LaButti K."/>
            <person name="Lindquist E.A."/>
            <person name="Lipzen A."/>
            <person name="Lundell T."/>
            <person name="Morin E."/>
            <person name="Murat C."/>
            <person name="Riley R."/>
            <person name="Ohm R."/>
            <person name="Sun H."/>
            <person name="Tunlid A."/>
            <person name="Henrissat B."/>
            <person name="Grigoriev I.V."/>
            <person name="Hibbett D.S."/>
            <person name="Martin F."/>
        </authorList>
    </citation>
    <scope>NUCLEOTIDE SEQUENCE [LARGE SCALE GENOMIC DNA]</scope>
    <source>
        <strain evidence="2">Ve08.2h10</strain>
    </source>
</reference>
<name>A0A0D0DHS7_9AGAM</name>
<gene>
    <name evidence="1" type="ORF">PAXRUDRAFT_833133</name>
</gene>
<evidence type="ECO:0000313" key="2">
    <source>
        <dbReference type="Proteomes" id="UP000054538"/>
    </source>
</evidence>
<sequence>MMLLGYDSEFLRMPSVLPVRLRSLATRSLHRFHLKFLGSTGRFRRRTDHDADGIDTNDSSG</sequence>
<dbReference type="AlphaFoldDB" id="A0A0D0DHS7"/>
<dbReference type="Proteomes" id="UP000054538">
    <property type="component" value="Unassembled WGS sequence"/>
</dbReference>
<protein>
    <submittedName>
        <fullName evidence="1">Uncharacterized protein</fullName>
    </submittedName>
</protein>
<dbReference type="HOGENOM" id="CLU_2923288_0_0_1"/>
<proteinExistence type="predicted"/>
<accession>A0A0D0DHS7</accession>